<dbReference type="EMBL" id="PGCI01000003">
    <property type="protein sequence ID" value="PLW51885.1"/>
    <property type="molecule type" value="Genomic_DNA"/>
</dbReference>
<dbReference type="EMBL" id="PGCI01000933">
    <property type="protein sequence ID" value="PLW11168.1"/>
    <property type="molecule type" value="Genomic_DNA"/>
</dbReference>
<keyword evidence="1" id="KW-1133">Transmembrane helix</keyword>
<evidence type="ECO:0000313" key="3">
    <source>
        <dbReference type="EMBL" id="PLW51885.1"/>
    </source>
</evidence>
<feature type="transmembrane region" description="Helical" evidence="1">
    <location>
        <begin position="80"/>
        <end position="99"/>
    </location>
</feature>
<proteinExistence type="predicted"/>
<dbReference type="AlphaFoldDB" id="A0A2N5SD36"/>
<sequence>MGYQDAQAQSRVWGSEWESKQPEEQSMLNKEARYIDLVRIKRSKNRMWWVVIVWALTFYIPNFFLSSMGRMKRPDVQMAWREKVALCLIIFLMCGIVLIR</sequence>
<name>A0A2N5SD36_9BASI</name>
<keyword evidence="1" id="KW-0812">Transmembrane</keyword>
<reference evidence="2 4" key="1">
    <citation type="submission" date="2017-11" db="EMBL/GenBank/DDBJ databases">
        <title>De novo assembly and phasing of dikaryotic genomes from two isolates of Puccinia coronata f. sp. avenae, the causal agent of oat crown rust.</title>
        <authorList>
            <person name="Miller M.E."/>
            <person name="Zhang Y."/>
            <person name="Omidvar V."/>
            <person name="Sperschneider J."/>
            <person name="Schwessinger B."/>
            <person name="Raley C."/>
            <person name="Palmer J.M."/>
            <person name="Garnica D."/>
            <person name="Upadhyaya N."/>
            <person name="Rathjen J."/>
            <person name="Taylor J.M."/>
            <person name="Park R.F."/>
            <person name="Dodds P.N."/>
            <person name="Hirsch C.D."/>
            <person name="Kianian S.F."/>
            <person name="Figueroa M."/>
        </authorList>
    </citation>
    <scope>NUCLEOTIDE SEQUENCE [LARGE SCALE GENOMIC DNA]</scope>
    <source>
        <strain evidence="2">12SD80</strain>
    </source>
</reference>
<evidence type="ECO:0000256" key="1">
    <source>
        <dbReference type="SAM" id="Phobius"/>
    </source>
</evidence>
<gene>
    <name evidence="3" type="ORF">PCASD_00894</name>
    <name evidence="2" type="ORF">PCASD_17680</name>
</gene>
<keyword evidence="1" id="KW-0472">Membrane</keyword>
<comment type="caution">
    <text evidence="2">The sequence shown here is derived from an EMBL/GenBank/DDBJ whole genome shotgun (WGS) entry which is preliminary data.</text>
</comment>
<protein>
    <submittedName>
        <fullName evidence="2">Uncharacterized protein</fullName>
    </submittedName>
</protein>
<feature type="transmembrane region" description="Helical" evidence="1">
    <location>
        <begin position="47"/>
        <end position="68"/>
    </location>
</feature>
<organism evidence="2 4">
    <name type="scientific">Puccinia coronata f. sp. avenae</name>
    <dbReference type="NCBI Taxonomy" id="200324"/>
    <lineage>
        <taxon>Eukaryota</taxon>
        <taxon>Fungi</taxon>
        <taxon>Dikarya</taxon>
        <taxon>Basidiomycota</taxon>
        <taxon>Pucciniomycotina</taxon>
        <taxon>Pucciniomycetes</taxon>
        <taxon>Pucciniales</taxon>
        <taxon>Pucciniaceae</taxon>
        <taxon>Puccinia</taxon>
    </lineage>
</organism>
<accession>A0A2N5SD36</accession>
<evidence type="ECO:0000313" key="4">
    <source>
        <dbReference type="Proteomes" id="UP000235392"/>
    </source>
</evidence>
<dbReference type="Proteomes" id="UP000235392">
    <property type="component" value="Unassembled WGS sequence"/>
</dbReference>
<evidence type="ECO:0000313" key="2">
    <source>
        <dbReference type="EMBL" id="PLW11168.1"/>
    </source>
</evidence>